<reference evidence="3" key="2">
    <citation type="submission" date="2015-01" db="EMBL/GenBank/DDBJ databases">
        <title>Evolutionary Origins and Diversification of the Mycorrhizal Mutualists.</title>
        <authorList>
            <consortium name="DOE Joint Genome Institute"/>
            <consortium name="Mycorrhizal Genomics Consortium"/>
            <person name="Kohler A."/>
            <person name="Kuo A."/>
            <person name="Nagy L.G."/>
            <person name="Floudas D."/>
            <person name="Copeland A."/>
            <person name="Barry K.W."/>
            <person name="Cichocki N."/>
            <person name="Veneault-Fourrey C."/>
            <person name="LaButti K."/>
            <person name="Lindquist E.A."/>
            <person name="Lipzen A."/>
            <person name="Lundell T."/>
            <person name="Morin E."/>
            <person name="Murat C."/>
            <person name="Riley R."/>
            <person name="Ohm R."/>
            <person name="Sun H."/>
            <person name="Tunlid A."/>
            <person name="Henrissat B."/>
            <person name="Grigoriev I.V."/>
            <person name="Hibbett D.S."/>
            <person name="Martin F."/>
        </authorList>
    </citation>
    <scope>NUCLEOTIDE SEQUENCE [LARGE SCALE GENOMIC DNA]</scope>
    <source>
        <strain evidence="3">F 1598</strain>
    </source>
</reference>
<accession>A0A0C3B7F9</accession>
<dbReference type="EMBL" id="KN832995">
    <property type="protein sequence ID" value="KIM82168.1"/>
    <property type="molecule type" value="Genomic_DNA"/>
</dbReference>
<protein>
    <submittedName>
        <fullName evidence="2">Uncharacterized protein</fullName>
    </submittedName>
</protein>
<evidence type="ECO:0000313" key="3">
    <source>
        <dbReference type="Proteomes" id="UP000054166"/>
    </source>
</evidence>
<gene>
    <name evidence="2" type="ORF">PILCRDRAFT_8018</name>
</gene>
<dbReference type="AlphaFoldDB" id="A0A0C3B7F9"/>
<organism evidence="2 3">
    <name type="scientific">Piloderma croceum (strain F 1598)</name>
    <dbReference type="NCBI Taxonomy" id="765440"/>
    <lineage>
        <taxon>Eukaryota</taxon>
        <taxon>Fungi</taxon>
        <taxon>Dikarya</taxon>
        <taxon>Basidiomycota</taxon>
        <taxon>Agaricomycotina</taxon>
        <taxon>Agaricomycetes</taxon>
        <taxon>Agaricomycetidae</taxon>
        <taxon>Atheliales</taxon>
        <taxon>Atheliaceae</taxon>
        <taxon>Piloderma</taxon>
    </lineage>
</organism>
<evidence type="ECO:0000256" key="1">
    <source>
        <dbReference type="SAM" id="MobiDB-lite"/>
    </source>
</evidence>
<feature type="region of interest" description="Disordered" evidence="1">
    <location>
        <begin position="1"/>
        <end position="20"/>
    </location>
</feature>
<dbReference type="Proteomes" id="UP000054166">
    <property type="component" value="Unassembled WGS sequence"/>
</dbReference>
<name>A0A0C3B7F9_PILCF</name>
<dbReference type="HOGENOM" id="CLU_1235431_0_0_1"/>
<dbReference type="InParanoid" id="A0A0C3B7F9"/>
<sequence length="224" mass="25237">MAGLKRLRNDENEPISNGNLPLEFRDGLKRRCKALNISEDEIRVLRDQRAANDAQAAEEQKVMLLAQAEIAKEVHRAEGHARLQCVLTSISDAGFTLYEFLDKLVNTKDHATSSQVSQMLISKGGNLLESICQRQPKMAHAWAAKTTGEILAHEISKLAEHLRPQQNRGVARVLEEFLLTRIISDAKELDTRVMQIRNIIRGYTFVVGAIPKVIHGVLTQLWRK</sequence>
<proteinExistence type="predicted"/>
<reference evidence="2 3" key="1">
    <citation type="submission" date="2014-04" db="EMBL/GenBank/DDBJ databases">
        <authorList>
            <consortium name="DOE Joint Genome Institute"/>
            <person name="Kuo A."/>
            <person name="Tarkka M."/>
            <person name="Buscot F."/>
            <person name="Kohler A."/>
            <person name="Nagy L.G."/>
            <person name="Floudas D."/>
            <person name="Copeland A."/>
            <person name="Barry K.W."/>
            <person name="Cichocki N."/>
            <person name="Veneault-Fourrey C."/>
            <person name="LaButti K."/>
            <person name="Lindquist E.A."/>
            <person name="Lipzen A."/>
            <person name="Lundell T."/>
            <person name="Morin E."/>
            <person name="Murat C."/>
            <person name="Sun H."/>
            <person name="Tunlid A."/>
            <person name="Henrissat B."/>
            <person name="Grigoriev I.V."/>
            <person name="Hibbett D.S."/>
            <person name="Martin F."/>
            <person name="Nordberg H.P."/>
            <person name="Cantor M.N."/>
            <person name="Hua S.X."/>
        </authorList>
    </citation>
    <scope>NUCLEOTIDE SEQUENCE [LARGE SCALE GENOMIC DNA]</scope>
    <source>
        <strain evidence="2 3">F 1598</strain>
    </source>
</reference>
<evidence type="ECO:0000313" key="2">
    <source>
        <dbReference type="EMBL" id="KIM82168.1"/>
    </source>
</evidence>
<keyword evidence="3" id="KW-1185">Reference proteome</keyword>